<dbReference type="AlphaFoldDB" id="A0AAD5HHK7"/>
<comment type="caution">
    <text evidence="3">The sequence shown here is derived from an EMBL/GenBank/DDBJ whole genome shotgun (WGS) entry which is preliminary data.</text>
</comment>
<dbReference type="RefSeq" id="XP_051447800.1">
    <property type="nucleotide sequence ID" value="XM_051586643.1"/>
</dbReference>
<proteinExistence type="predicted"/>
<dbReference type="GeneID" id="75911991"/>
<dbReference type="Proteomes" id="UP001206595">
    <property type="component" value="Unassembled WGS sequence"/>
</dbReference>
<keyword evidence="2" id="KW-0812">Transmembrane</keyword>
<dbReference type="EMBL" id="MU620899">
    <property type="protein sequence ID" value="KAI8582796.1"/>
    <property type="molecule type" value="Genomic_DNA"/>
</dbReference>
<evidence type="ECO:0000256" key="2">
    <source>
        <dbReference type="SAM" id="Phobius"/>
    </source>
</evidence>
<keyword evidence="2" id="KW-1133">Transmembrane helix</keyword>
<reference evidence="3" key="1">
    <citation type="submission" date="2021-06" db="EMBL/GenBank/DDBJ databases">
        <authorList>
            <consortium name="DOE Joint Genome Institute"/>
            <person name="Mondo S.J."/>
            <person name="Amses K.R."/>
            <person name="Simmons D.R."/>
            <person name="Longcore J.E."/>
            <person name="Seto K."/>
            <person name="Alves G.H."/>
            <person name="Bonds A.E."/>
            <person name="Quandt C.A."/>
            <person name="Davis W.J."/>
            <person name="Chang Y."/>
            <person name="Letcher P.M."/>
            <person name="Powell M.J."/>
            <person name="Kuo A."/>
            <person name="Labutti K."/>
            <person name="Pangilinan J."/>
            <person name="Andreopoulos W."/>
            <person name="Tritt A."/>
            <person name="Riley R."/>
            <person name="Hundley H."/>
            <person name="Johnson J."/>
            <person name="Lipzen A."/>
            <person name="Barry K."/>
            <person name="Berbee M.L."/>
            <person name="Buchler N.E."/>
            <person name="Grigoriev I.V."/>
            <person name="Spatafora J.W."/>
            <person name="Stajich J.E."/>
            <person name="James T.Y."/>
        </authorList>
    </citation>
    <scope>NUCLEOTIDE SEQUENCE</scope>
    <source>
        <strain evidence="3">AG</strain>
    </source>
</reference>
<protein>
    <submittedName>
        <fullName evidence="3">Uncharacterized protein</fullName>
    </submittedName>
</protein>
<organism evidence="3 4">
    <name type="scientific">Umbelopsis ramanniana AG</name>
    <dbReference type="NCBI Taxonomy" id="1314678"/>
    <lineage>
        <taxon>Eukaryota</taxon>
        <taxon>Fungi</taxon>
        <taxon>Fungi incertae sedis</taxon>
        <taxon>Mucoromycota</taxon>
        <taxon>Mucoromycotina</taxon>
        <taxon>Umbelopsidomycetes</taxon>
        <taxon>Umbelopsidales</taxon>
        <taxon>Umbelopsidaceae</taxon>
        <taxon>Umbelopsis</taxon>
    </lineage>
</organism>
<name>A0AAD5HHK7_UMBRA</name>
<evidence type="ECO:0000313" key="4">
    <source>
        <dbReference type="Proteomes" id="UP001206595"/>
    </source>
</evidence>
<feature type="region of interest" description="Disordered" evidence="1">
    <location>
        <begin position="58"/>
        <end position="79"/>
    </location>
</feature>
<evidence type="ECO:0000256" key="1">
    <source>
        <dbReference type="SAM" id="MobiDB-lite"/>
    </source>
</evidence>
<evidence type="ECO:0000313" key="3">
    <source>
        <dbReference type="EMBL" id="KAI8582796.1"/>
    </source>
</evidence>
<gene>
    <name evidence="3" type="ORF">K450DRAFT_226938</name>
</gene>
<keyword evidence="2" id="KW-0472">Membrane</keyword>
<reference evidence="3" key="2">
    <citation type="journal article" date="2022" name="Proc. Natl. Acad. Sci. U.S.A.">
        <title>Diploid-dominant life cycles characterize the early evolution of Fungi.</title>
        <authorList>
            <person name="Amses K.R."/>
            <person name="Simmons D.R."/>
            <person name="Longcore J.E."/>
            <person name="Mondo S.J."/>
            <person name="Seto K."/>
            <person name="Jeronimo G.H."/>
            <person name="Bonds A.E."/>
            <person name="Quandt C.A."/>
            <person name="Davis W.J."/>
            <person name="Chang Y."/>
            <person name="Federici B.A."/>
            <person name="Kuo A."/>
            <person name="LaButti K."/>
            <person name="Pangilinan J."/>
            <person name="Andreopoulos W."/>
            <person name="Tritt A."/>
            <person name="Riley R."/>
            <person name="Hundley H."/>
            <person name="Johnson J."/>
            <person name="Lipzen A."/>
            <person name="Barry K."/>
            <person name="Lang B.F."/>
            <person name="Cuomo C.A."/>
            <person name="Buchler N.E."/>
            <person name="Grigoriev I.V."/>
            <person name="Spatafora J.W."/>
            <person name="Stajich J.E."/>
            <person name="James T.Y."/>
        </authorList>
    </citation>
    <scope>NUCLEOTIDE SEQUENCE</scope>
    <source>
        <strain evidence="3">AG</strain>
    </source>
</reference>
<sequence length="79" mass="9070">MLILSSVTNVTFVFPHCGVFLFITISQIAESSNKFYQVRFPDSEIFCFCFAKNCHSNGEKVRSLSPRSQTESLYSLYEE</sequence>
<keyword evidence="4" id="KW-1185">Reference proteome</keyword>
<accession>A0AAD5HHK7</accession>
<feature type="transmembrane region" description="Helical" evidence="2">
    <location>
        <begin position="12"/>
        <end position="29"/>
    </location>
</feature>